<dbReference type="Proteomes" id="UP000070258">
    <property type="component" value="Unassembled WGS sequence"/>
</dbReference>
<feature type="signal peptide" evidence="3">
    <location>
        <begin position="1"/>
        <end position="25"/>
    </location>
</feature>
<gene>
    <name evidence="5" type="ORF">AXK60_10380</name>
</gene>
<feature type="domain" description="SGNH hydrolase-type esterase" evidence="4">
    <location>
        <begin position="45"/>
        <end position="269"/>
    </location>
</feature>
<dbReference type="PANTHER" id="PTHR37981:SF1">
    <property type="entry name" value="SGNH HYDROLASE-TYPE ESTERASE DOMAIN-CONTAINING PROTEIN"/>
    <property type="match status" value="1"/>
</dbReference>
<comment type="caution">
    <text evidence="5">The sequence shown here is derived from an EMBL/GenBank/DDBJ whole genome shotgun (WGS) entry which is preliminary data.</text>
</comment>
<feature type="disulfide bond" evidence="2">
    <location>
        <begin position="63"/>
        <end position="88"/>
    </location>
</feature>
<dbReference type="GO" id="GO:0004806">
    <property type="term" value="F:triacylglycerol lipase activity"/>
    <property type="evidence" value="ECO:0007669"/>
    <property type="project" value="TreeGrafter"/>
</dbReference>
<proteinExistence type="predicted"/>
<dbReference type="AlphaFoldDB" id="A0A138A7T9"/>
<dbReference type="RefSeq" id="WP_068572101.1">
    <property type="nucleotide sequence ID" value="NZ_LSRF01000056.1"/>
</dbReference>
<keyword evidence="3" id="KW-0732">Signal</keyword>
<dbReference type="InterPro" id="IPR013830">
    <property type="entry name" value="SGNH_hydro"/>
</dbReference>
<dbReference type="STRING" id="239498.AXK60_10380"/>
<evidence type="ECO:0000259" key="4">
    <source>
        <dbReference type="Pfam" id="PF13472"/>
    </source>
</evidence>
<dbReference type="GO" id="GO:0019433">
    <property type="term" value="P:triglyceride catabolic process"/>
    <property type="evidence" value="ECO:0007669"/>
    <property type="project" value="TreeGrafter"/>
</dbReference>
<dbReference type="PANTHER" id="PTHR37981">
    <property type="entry name" value="LIPASE 2"/>
    <property type="match status" value="1"/>
</dbReference>
<reference evidence="6" key="1">
    <citation type="submission" date="2016-02" db="EMBL/GenBank/DDBJ databases">
        <authorList>
            <person name="Wen L."/>
            <person name="He K."/>
            <person name="Yang H."/>
        </authorList>
    </citation>
    <scope>NUCLEOTIDE SEQUENCE [LARGE SCALE GENOMIC DNA]</scope>
    <source>
        <strain evidence="6">JCM 15929</strain>
    </source>
</reference>
<protein>
    <recommendedName>
        <fullName evidence="4">SGNH hydrolase-type esterase domain-containing protein</fullName>
    </recommendedName>
</protein>
<dbReference type="OrthoDB" id="5503950at2"/>
<name>A0A138A7T9_9ACTN</name>
<dbReference type="Pfam" id="PF13472">
    <property type="entry name" value="Lipase_GDSL_2"/>
    <property type="match status" value="1"/>
</dbReference>
<accession>A0A138A7T9</accession>
<feature type="chain" id="PRO_5007483063" description="SGNH hydrolase-type esterase domain-containing protein" evidence="3">
    <location>
        <begin position="26"/>
        <end position="283"/>
    </location>
</feature>
<evidence type="ECO:0000256" key="2">
    <source>
        <dbReference type="PIRSR" id="PIRSR637460-2"/>
    </source>
</evidence>
<dbReference type="Gene3D" id="3.40.50.1110">
    <property type="entry name" value="SGNH hydrolase"/>
    <property type="match status" value="1"/>
</dbReference>
<dbReference type="CDD" id="cd01823">
    <property type="entry name" value="SEST_like"/>
    <property type="match status" value="1"/>
</dbReference>
<evidence type="ECO:0000313" key="5">
    <source>
        <dbReference type="EMBL" id="KXP06485.1"/>
    </source>
</evidence>
<dbReference type="EMBL" id="LSRF01000056">
    <property type="protein sequence ID" value="KXP06485.1"/>
    <property type="molecule type" value="Genomic_DNA"/>
</dbReference>
<evidence type="ECO:0000256" key="1">
    <source>
        <dbReference type="PIRSR" id="PIRSR637460-1"/>
    </source>
</evidence>
<dbReference type="InterPro" id="IPR037460">
    <property type="entry name" value="SEST-like"/>
</dbReference>
<evidence type="ECO:0000256" key="3">
    <source>
        <dbReference type="SAM" id="SignalP"/>
    </source>
</evidence>
<dbReference type="SUPFAM" id="SSF52266">
    <property type="entry name" value="SGNH hydrolase"/>
    <property type="match status" value="1"/>
</dbReference>
<organism evidence="5 6">
    <name type="scientific">Tsukamurella pseudospumae</name>
    <dbReference type="NCBI Taxonomy" id="239498"/>
    <lineage>
        <taxon>Bacteria</taxon>
        <taxon>Bacillati</taxon>
        <taxon>Actinomycetota</taxon>
        <taxon>Actinomycetes</taxon>
        <taxon>Mycobacteriales</taxon>
        <taxon>Tsukamurellaceae</taxon>
        <taxon>Tsukamurella</taxon>
    </lineage>
</organism>
<dbReference type="InterPro" id="IPR036514">
    <property type="entry name" value="SGNH_hydro_sf"/>
</dbReference>
<feature type="disulfide bond" evidence="2">
    <location>
        <begin position="135"/>
        <end position="141"/>
    </location>
</feature>
<sequence>MRSAAYRALLLASAGLLIFPAPAFAAPGSGAQNPSHRTGAEFVTIGDSYIGTGSVAATIPGDCLQASDSVGRLVAAKMPQVTFGEWACGGADTRDITQRTPMGPQVDALSTSTKYVAVQIGGNDGTVFNRLITNCIVAVTCTQAFRNEAETTIAQLPGRLDTAFAAIARRAPKARIAVLGYVKILPDDPTGCVLEATPGRDAVAFGNRAEQMINDEVAAAARRAGFIYVDPTARGDHSICAPTGQRYVSITGLEPGENGTPFHPTQRGREFMAAKTYAALTAH</sequence>
<feature type="active site" description="Nucleophile" evidence="1">
    <location>
        <position position="48"/>
    </location>
</feature>
<evidence type="ECO:0000313" key="6">
    <source>
        <dbReference type="Proteomes" id="UP000070258"/>
    </source>
</evidence>
<feature type="disulfide bond" evidence="2">
    <location>
        <begin position="192"/>
        <end position="240"/>
    </location>
</feature>
<keyword evidence="2" id="KW-1015">Disulfide bond</keyword>
<feature type="active site" evidence="1">
    <location>
        <position position="263"/>
    </location>
</feature>